<dbReference type="InterPro" id="IPR013964">
    <property type="entry name" value="DASH_Ask1"/>
</dbReference>
<organism evidence="2 3">
    <name type="scientific">Dispira parvispora</name>
    <dbReference type="NCBI Taxonomy" id="1520584"/>
    <lineage>
        <taxon>Eukaryota</taxon>
        <taxon>Fungi</taxon>
        <taxon>Fungi incertae sedis</taxon>
        <taxon>Zoopagomycota</taxon>
        <taxon>Kickxellomycotina</taxon>
        <taxon>Dimargaritomycetes</taxon>
        <taxon>Dimargaritales</taxon>
        <taxon>Dimargaritaceae</taxon>
        <taxon>Dispira</taxon>
    </lineage>
</organism>
<dbReference type="GO" id="GO:0008608">
    <property type="term" value="P:attachment of spindle microtubules to kinetochore"/>
    <property type="evidence" value="ECO:0007669"/>
    <property type="project" value="InterPro"/>
</dbReference>
<dbReference type="OrthoDB" id="5573898at2759"/>
<dbReference type="EMBL" id="JANBPY010000541">
    <property type="protein sequence ID" value="KAJ1966086.1"/>
    <property type="molecule type" value="Genomic_DNA"/>
</dbReference>
<evidence type="ECO:0000256" key="1">
    <source>
        <dbReference type="SAM" id="MobiDB-lite"/>
    </source>
</evidence>
<proteinExistence type="predicted"/>
<reference evidence="2" key="1">
    <citation type="submission" date="2022-07" db="EMBL/GenBank/DDBJ databases">
        <title>Phylogenomic reconstructions and comparative analyses of Kickxellomycotina fungi.</title>
        <authorList>
            <person name="Reynolds N.K."/>
            <person name="Stajich J.E."/>
            <person name="Barry K."/>
            <person name="Grigoriev I.V."/>
            <person name="Crous P."/>
            <person name="Smith M.E."/>
        </authorList>
    </citation>
    <scope>NUCLEOTIDE SEQUENCE</scope>
    <source>
        <strain evidence="2">RSA 1196</strain>
    </source>
</reference>
<feature type="region of interest" description="Disordered" evidence="1">
    <location>
        <begin position="372"/>
        <end position="438"/>
    </location>
</feature>
<feature type="region of interest" description="Disordered" evidence="1">
    <location>
        <begin position="458"/>
        <end position="480"/>
    </location>
</feature>
<evidence type="ECO:0000313" key="2">
    <source>
        <dbReference type="EMBL" id="KAJ1966086.1"/>
    </source>
</evidence>
<dbReference type="GO" id="GO:0042729">
    <property type="term" value="C:DASH complex"/>
    <property type="evidence" value="ECO:0007669"/>
    <property type="project" value="InterPro"/>
</dbReference>
<protein>
    <recommendedName>
        <fullName evidence="4">DASH complex subunit ASK1</fullName>
    </recommendedName>
</protein>
<sequence length="480" mass="53690">MQHHPLPLNPNVPLDALDPHAQVELLEQNITYLLQEIDANFALTHKHLESHLLPRIERLQTVSKQLLDICSPWLQFFEIFFRPSPTGNNGEPVEENADGEDQDFRYPLEQDLPEQTDTPMGDPLSTPSTVHSRLVNRLKYLQTPIRSPGFPSVRGMDSVTSHTPATQCSRPGNRYYSPLQSSPYTKDLLSTDTPTRAVRDQDQVGYPDQMGTSASPSLSLALQSEDTPTYHALTDHLSLSSTPSDIRRFINEKTPRVVTGGLRLEEETQTPASPSLTNPIERDSAFCKTPTVASSLMQRYATTPMQYTVAVREPQDHIQEQRSTIPNTPSRTGRRLSGLTREIEALLEDDPDETVLLTELTRKYDLNTLDELSSEDDEGISEPSWTISPHRVQDSTRESAQADDTWTVSSHQSTESEPSSPQQRPTHAEDVRVIPPTSGMARSLVSMIGEDTVQVVLNNESPCAPKSTRWNRDTGHRSSQ</sequence>
<feature type="compositionally biased region" description="Basic and acidic residues" evidence="1">
    <location>
        <begin position="470"/>
        <end position="480"/>
    </location>
</feature>
<dbReference type="GO" id="GO:0072686">
    <property type="term" value="C:mitotic spindle"/>
    <property type="evidence" value="ECO:0007669"/>
    <property type="project" value="InterPro"/>
</dbReference>
<gene>
    <name evidence="2" type="ORF">IWQ62_002509</name>
</gene>
<feature type="compositionally biased region" description="Polar residues" evidence="1">
    <location>
        <begin position="178"/>
        <end position="190"/>
    </location>
</feature>
<dbReference type="Pfam" id="PF08655">
    <property type="entry name" value="DASH_Ask1"/>
    <property type="match status" value="1"/>
</dbReference>
<feature type="region of interest" description="Disordered" evidence="1">
    <location>
        <begin position="146"/>
        <end position="190"/>
    </location>
</feature>
<dbReference type="AlphaFoldDB" id="A0A9W8AR58"/>
<accession>A0A9W8AR58</accession>
<feature type="compositionally biased region" description="Polar residues" evidence="1">
    <location>
        <begin position="158"/>
        <end position="170"/>
    </location>
</feature>
<evidence type="ECO:0000313" key="3">
    <source>
        <dbReference type="Proteomes" id="UP001150925"/>
    </source>
</evidence>
<keyword evidence="3" id="KW-1185">Reference proteome</keyword>
<feature type="compositionally biased region" description="Polar residues" evidence="1">
    <location>
        <begin position="321"/>
        <end position="331"/>
    </location>
</feature>
<feature type="region of interest" description="Disordered" evidence="1">
    <location>
        <begin position="316"/>
        <end position="336"/>
    </location>
</feature>
<name>A0A9W8AR58_9FUNG</name>
<feature type="compositionally biased region" description="Polar residues" evidence="1">
    <location>
        <begin position="398"/>
        <end position="408"/>
    </location>
</feature>
<dbReference type="Proteomes" id="UP001150925">
    <property type="component" value="Unassembled WGS sequence"/>
</dbReference>
<feature type="compositionally biased region" description="Low complexity" evidence="1">
    <location>
        <begin position="409"/>
        <end position="425"/>
    </location>
</feature>
<evidence type="ECO:0008006" key="4">
    <source>
        <dbReference type="Google" id="ProtNLM"/>
    </source>
</evidence>
<comment type="caution">
    <text evidence="2">The sequence shown here is derived from an EMBL/GenBank/DDBJ whole genome shotgun (WGS) entry which is preliminary data.</text>
</comment>